<keyword evidence="3" id="KW-1185">Reference proteome</keyword>
<dbReference type="Proteomes" id="UP001642720">
    <property type="component" value="Unassembled WGS sequence"/>
</dbReference>
<name>A0ABY2H425_9HYPO</name>
<proteinExistence type="predicted"/>
<dbReference type="GeneID" id="300577760"/>
<evidence type="ECO:0000256" key="1">
    <source>
        <dbReference type="SAM" id="MobiDB-lite"/>
    </source>
</evidence>
<organism evidence="2 3">
    <name type="scientific">Trichoderma ghanense</name>
    <dbReference type="NCBI Taxonomy" id="65468"/>
    <lineage>
        <taxon>Eukaryota</taxon>
        <taxon>Fungi</taxon>
        <taxon>Dikarya</taxon>
        <taxon>Ascomycota</taxon>
        <taxon>Pezizomycotina</taxon>
        <taxon>Sordariomycetes</taxon>
        <taxon>Hypocreomycetidae</taxon>
        <taxon>Hypocreales</taxon>
        <taxon>Hypocreaceae</taxon>
        <taxon>Trichoderma</taxon>
    </lineage>
</organism>
<dbReference type="RefSeq" id="XP_073558421.1">
    <property type="nucleotide sequence ID" value="XM_073703310.1"/>
</dbReference>
<sequence length="261" mass="30672">MADNGSRPRDEMVLRLGQPDTAAGFELKEPHYPERLHAVLSQCQTEDEVDRELLDDYEIHRRSADMNLNQYLDTLQLVHAEERSKYIHEISTSPSKGTYGESPPPLSRERERERNANNVTVVAVEMRDLCSDMTREQWRLKILRDSLSRDLLAMQETLEVLSARKPREAKEACSRWGLLMPRFWFCVGLLNPILWAMSLYKGVYGLLMYGDAACSFKMGRWPRFRRVEKYLKRVNELYRLLHKGQLGEWNRKDLTECAFDW</sequence>
<dbReference type="EMBL" id="PPTA01000007">
    <property type="protein sequence ID" value="TFB02220.1"/>
    <property type="molecule type" value="Genomic_DNA"/>
</dbReference>
<evidence type="ECO:0000313" key="2">
    <source>
        <dbReference type="EMBL" id="TFB02220.1"/>
    </source>
</evidence>
<feature type="region of interest" description="Disordered" evidence="1">
    <location>
        <begin position="88"/>
        <end position="114"/>
    </location>
</feature>
<evidence type="ECO:0000313" key="3">
    <source>
        <dbReference type="Proteomes" id="UP001642720"/>
    </source>
</evidence>
<gene>
    <name evidence="2" type="ORF">CCMA1212_006069</name>
</gene>
<reference evidence="2 3" key="1">
    <citation type="submission" date="2018-01" db="EMBL/GenBank/DDBJ databases">
        <title>Genome characterization of the sugarcane-associated fungus Trichoderma ghanense CCMA-1212 and their application in lignocelulose bioconversion.</title>
        <authorList>
            <person name="Steindorff A.S."/>
            <person name="Mendes T.D."/>
            <person name="Vilela E.S.D."/>
            <person name="Rodrigues D.S."/>
            <person name="Formighieri E.F."/>
            <person name="Melo I.S."/>
            <person name="Favaro L.C.L."/>
        </authorList>
    </citation>
    <scope>NUCLEOTIDE SEQUENCE [LARGE SCALE GENOMIC DNA]</scope>
    <source>
        <strain evidence="2 3">CCMA-1212</strain>
    </source>
</reference>
<comment type="caution">
    <text evidence="2">The sequence shown here is derived from an EMBL/GenBank/DDBJ whole genome shotgun (WGS) entry which is preliminary data.</text>
</comment>
<protein>
    <submittedName>
        <fullName evidence="2">Uncharacterized protein</fullName>
    </submittedName>
</protein>
<accession>A0ABY2H425</accession>